<reference key="1">
    <citation type="journal article" date="2011" name="Mol. Biol. Evol.">
        <title>Unity in variety -- the pan-genome of the Chlamydiae.</title>
        <authorList>
            <person name="Collingro A."/>
            <person name="Tischler P."/>
            <person name="Weinmaier T."/>
            <person name="Penz T."/>
            <person name="Heinz E."/>
            <person name="Brunham R.C."/>
            <person name="Read T.D."/>
            <person name="Bavoil P.M."/>
            <person name="Sachse K."/>
            <person name="Kahane S."/>
            <person name="Friedman M.G."/>
            <person name="Rattei T."/>
            <person name="Myers G.S.A."/>
            <person name="Horn M."/>
        </authorList>
    </citation>
    <scope>NUCLEOTIDE SEQUENCE</scope>
    <source>
        <strain>UV7</strain>
    </source>
</reference>
<name>F8KWQ2_PARAV</name>
<dbReference type="KEGG" id="puv:PUV_05160"/>
<gene>
    <name evidence="1" type="ordered locus">PUV_05160</name>
</gene>
<accession>F8KWQ2</accession>
<protein>
    <submittedName>
        <fullName evidence="1">Uncharacterized protein</fullName>
    </submittedName>
</protein>
<dbReference type="eggNOG" id="ENOG5033R16">
    <property type="taxonomic scope" value="Bacteria"/>
</dbReference>
<evidence type="ECO:0000313" key="2">
    <source>
        <dbReference type="Proteomes" id="UP000000495"/>
    </source>
</evidence>
<keyword evidence="2" id="KW-1185">Reference proteome</keyword>
<dbReference type="HOGENOM" id="CLU_038150_0_0_0"/>
<dbReference type="STRING" id="765952.PUV_05160"/>
<dbReference type="RefSeq" id="WP_013924405.1">
    <property type="nucleotide sequence ID" value="NC_015702.1"/>
</dbReference>
<dbReference type="EMBL" id="FR872580">
    <property type="protein sequence ID" value="CCB85466.1"/>
    <property type="molecule type" value="Genomic_DNA"/>
</dbReference>
<organism evidence="1 2">
    <name type="scientific">Parachlamydia acanthamoebae (strain UV7)</name>
    <dbReference type="NCBI Taxonomy" id="765952"/>
    <lineage>
        <taxon>Bacteria</taxon>
        <taxon>Pseudomonadati</taxon>
        <taxon>Chlamydiota</taxon>
        <taxon>Chlamydiia</taxon>
        <taxon>Parachlamydiales</taxon>
        <taxon>Parachlamydiaceae</taxon>
        <taxon>Parachlamydia</taxon>
    </lineage>
</organism>
<evidence type="ECO:0000313" key="1">
    <source>
        <dbReference type="EMBL" id="CCB85466.1"/>
    </source>
</evidence>
<dbReference type="AlphaFoldDB" id="F8KWQ2"/>
<reference evidence="1 2" key="2">
    <citation type="journal article" date="2011" name="Mol. Biol. Evol.">
        <title>Unity in variety--the pan-genome of the Chlamydiae.</title>
        <authorList>
            <person name="Collingro A."/>
            <person name="Tischler P."/>
            <person name="Weinmaier T."/>
            <person name="Penz T."/>
            <person name="Heinz E."/>
            <person name="Brunham R.C."/>
            <person name="Read T.D."/>
            <person name="Bavoil P.M."/>
            <person name="Sachse K."/>
            <person name="Kahane S."/>
            <person name="Friedman M.G."/>
            <person name="Rattei T."/>
            <person name="Myers G.S."/>
            <person name="Horn M."/>
        </authorList>
    </citation>
    <scope>NUCLEOTIDE SEQUENCE [LARGE SCALE GENOMIC DNA]</scope>
    <source>
        <strain evidence="2">UV7</strain>
    </source>
</reference>
<sequence length="535" mass="55997">MSISGSGVGGTPGGPQQPTIFELQQRGIEDTQKAQLAIVKDTVEVPLTQLGGGSDEVYERYKSSSSQPVLAPLVQFRMASSSDKSESLDTTEILQNLISRLPEAIISGLAINQARLPLEQNLSLVALDNVLTSVALTLAFIESAAQLPATGSLEADRLEIAQTAPYQAVLAALALNDNLSSSLNNVLSAVGPNDPNFDTVQNALAEIKTFSSALTILSQQQTVYAGDLVQISAGLQDIKDSLQRDLRDNSYQILGDSINALSTVVMAYSLGEVSPSNLLSLAILQNGISGDNGVYSNNFASLIDNTASGLQTILNLDNTSQINTLELLLSTVALASILGGTALGNGIGQFPDQAVGDVNEASRFSTDLAVGLIAGSGVIETVVGDLISATGINQNAVTPLTSAFTLWSLILGTQAAATMGQSRASELLETLQPQLLTHLNTLDQYITSQQENGALPRGVGQGALVYLSQANIALQNQDYDEFLRSLGSLMQLAGQTEDNVKKDMSSITEFGSLAGSALAGELDDQLANFTGFSQA</sequence>
<dbReference type="Proteomes" id="UP000000495">
    <property type="component" value="Chromosome"/>
</dbReference>
<proteinExistence type="predicted"/>